<evidence type="ECO:0000256" key="1">
    <source>
        <dbReference type="ARBA" id="ARBA00022448"/>
    </source>
</evidence>
<dbReference type="GO" id="GO:0046872">
    <property type="term" value="F:metal ion binding"/>
    <property type="evidence" value="ECO:0007669"/>
    <property type="project" value="InterPro"/>
</dbReference>
<reference evidence="6 7" key="1">
    <citation type="submission" date="2017-07" db="EMBL/GenBank/DDBJ databases">
        <title>Fictibacillus sp. nov. GDSW-R2A3 Genome sequencing and assembly.</title>
        <authorList>
            <person name="Mayilraj S."/>
        </authorList>
    </citation>
    <scope>NUCLEOTIDE SEQUENCE [LARGE SCALE GENOMIC DNA]</scope>
    <source>
        <strain evidence="6 7">GDSW-R2A3</strain>
    </source>
</reference>
<dbReference type="PANTHER" id="PTHR42953:SF8">
    <property type="entry name" value="ZINT DOMAIN-CONTAINING PROTEIN"/>
    <property type="match status" value="1"/>
</dbReference>
<accession>A0A235FDB4</accession>
<dbReference type="AlphaFoldDB" id="A0A235FDB4"/>
<dbReference type="OrthoDB" id="9810636at2"/>
<dbReference type="PRINTS" id="PR00690">
    <property type="entry name" value="ADHESNFAMILY"/>
</dbReference>
<proteinExistence type="inferred from homology"/>
<evidence type="ECO:0000313" key="7">
    <source>
        <dbReference type="Proteomes" id="UP000215059"/>
    </source>
</evidence>
<dbReference type="InterPro" id="IPR006129">
    <property type="entry name" value="AdhesinB"/>
</dbReference>
<protein>
    <submittedName>
        <fullName evidence="6">Adhesin</fullName>
    </submittedName>
</protein>
<dbReference type="InterPro" id="IPR050492">
    <property type="entry name" value="Bact_metal-bind_prot9"/>
</dbReference>
<dbReference type="PROSITE" id="PS51257">
    <property type="entry name" value="PROKAR_LIPOPROTEIN"/>
    <property type="match status" value="1"/>
</dbReference>
<evidence type="ECO:0000256" key="3">
    <source>
        <dbReference type="RuleBase" id="RU003512"/>
    </source>
</evidence>
<evidence type="ECO:0000256" key="2">
    <source>
        <dbReference type="ARBA" id="ARBA00022729"/>
    </source>
</evidence>
<keyword evidence="2 5" id="KW-0732">Signal</keyword>
<feature type="region of interest" description="Disordered" evidence="4">
    <location>
        <begin position="119"/>
        <end position="143"/>
    </location>
</feature>
<evidence type="ECO:0000256" key="4">
    <source>
        <dbReference type="SAM" id="MobiDB-lite"/>
    </source>
</evidence>
<dbReference type="Proteomes" id="UP000215059">
    <property type="component" value="Unassembled WGS sequence"/>
</dbReference>
<dbReference type="GO" id="GO:0007155">
    <property type="term" value="P:cell adhesion"/>
    <property type="evidence" value="ECO:0007669"/>
    <property type="project" value="InterPro"/>
</dbReference>
<organism evidence="6 7">
    <name type="scientific">Fictibacillus aquaticus</name>
    <dbReference type="NCBI Taxonomy" id="2021314"/>
    <lineage>
        <taxon>Bacteria</taxon>
        <taxon>Bacillati</taxon>
        <taxon>Bacillota</taxon>
        <taxon>Bacilli</taxon>
        <taxon>Bacillales</taxon>
        <taxon>Fictibacillaceae</taxon>
        <taxon>Fictibacillus</taxon>
    </lineage>
</organism>
<comment type="similarity">
    <text evidence="3">Belongs to the bacterial solute-binding protein 9 family.</text>
</comment>
<dbReference type="Gene3D" id="3.40.50.1980">
    <property type="entry name" value="Nitrogenase molybdenum iron protein domain"/>
    <property type="match status" value="2"/>
</dbReference>
<feature type="signal peptide" evidence="5">
    <location>
        <begin position="1"/>
        <end position="23"/>
    </location>
</feature>
<keyword evidence="1 3" id="KW-0813">Transport</keyword>
<feature type="compositionally biased region" description="Basic and acidic residues" evidence="4">
    <location>
        <begin position="119"/>
        <end position="142"/>
    </location>
</feature>
<dbReference type="PRINTS" id="PR00691">
    <property type="entry name" value="ADHESINB"/>
</dbReference>
<keyword evidence="7" id="KW-1185">Reference proteome</keyword>
<dbReference type="SUPFAM" id="SSF53807">
    <property type="entry name" value="Helical backbone' metal receptor"/>
    <property type="match status" value="1"/>
</dbReference>
<dbReference type="PANTHER" id="PTHR42953">
    <property type="entry name" value="HIGH-AFFINITY ZINC UPTAKE SYSTEM PROTEIN ZNUA-RELATED"/>
    <property type="match status" value="1"/>
</dbReference>
<dbReference type="InterPro" id="IPR006127">
    <property type="entry name" value="ZnuA-like"/>
</dbReference>
<dbReference type="InterPro" id="IPR006128">
    <property type="entry name" value="Lipoprotein_PsaA-like"/>
</dbReference>
<gene>
    <name evidence="6" type="ORF">CGZ90_04650</name>
</gene>
<name>A0A235FDB4_9BACL</name>
<comment type="caution">
    <text evidence="6">The sequence shown here is derived from an EMBL/GenBank/DDBJ whole genome shotgun (WGS) entry which is preliminary data.</text>
</comment>
<evidence type="ECO:0000256" key="5">
    <source>
        <dbReference type="SAM" id="SignalP"/>
    </source>
</evidence>
<evidence type="ECO:0000313" key="6">
    <source>
        <dbReference type="EMBL" id="OYD59192.1"/>
    </source>
</evidence>
<dbReference type="GO" id="GO:0030001">
    <property type="term" value="P:metal ion transport"/>
    <property type="evidence" value="ECO:0007669"/>
    <property type="project" value="InterPro"/>
</dbReference>
<sequence>MKKILPVLFILTILLAACGQKTADKSNGKLHIYTTLYPLQYFTERIGGKHVSAESIVPPGADAHTFEPSTKTMVKLTEGDAFIYNKWGTDEFSSSIADTLKNEDVPVINAAKGIEYAHEEEHKEDEHGSDEHDDHGHAESGLDPHIWLDPVLAQQMAENIMNSLVKQKPSAKKEFEKNFAALEKDLQKLDGSFKELSSSPKKTFVVSHAAYGYWAERYGLEQMSISGLSPSHEPSQKQVEKIIQYVKKENISYILFEENVNNSVAKSIKKETGAGTLTLHNLETLTKNDIQSERDYLSIMQDNVETMKKALK</sequence>
<dbReference type="Pfam" id="PF01297">
    <property type="entry name" value="ZnuA"/>
    <property type="match status" value="1"/>
</dbReference>
<dbReference type="RefSeq" id="WP_094251153.1">
    <property type="nucleotide sequence ID" value="NZ_JBHLXL010000001.1"/>
</dbReference>
<feature type="chain" id="PRO_5039428449" evidence="5">
    <location>
        <begin position="24"/>
        <end position="312"/>
    </location>
</feature>
<dbReference type="EMBL" id="NOII01000001">
    <property type="protein sequence ID" value="OYD59192.1"/>
    <property type="molecule type" value="Genomic_DNA"/>
</dbReference>